<dbReference type="SMART" id="SM00454">
    <property type="entry name" value="SAM"/>
    <property type="match status" value="1"/>
</dbReference>
<proteinExistence type="evidence at transcript level"/>
<dbReference type="GO" id="GO:0042393">
    <property type="term" value="F:histone binding"/>
    <property type="evidence" value="ECO:0007669"/>
    <property type="project" value="TreeGrafter"/>
</dbReference>
<feature type="compositionally biased region" description="Basic and acidic residues" evidence="1">
    <location>
        <begin position="44"/>
        <end position="68"/>
    </location>
</feature>
<evidence type="ECO:0000256" key="1">
    <source>
        <dbReference type="SAM" id="MobiDB-lite"/>
    </source>
</evidence>
<dbReference type="EMBL" id="EF092000">
    <property type="protein sequence ID" value="ABN11992.1"/>
    <property type="molecule type" value="mRNA"/>
</dbReference>
<dbReference type="GO" id="GO:0035102">
    <property type="term" value="C:PRC1 complex"/>
    <property type="evidence" value="ECO:0007669"/>
    <property type="project" value="TreeGrafter"/>
</dbReference>
<reference evidence="3" key="1">
    <citation type="submission" date="2006-10" db="EMBL/GenBank/DDBJ databases">
        <title>Expressed genes of the pink hibiscus mealybug, Maconellicoccus hirsutus.</title>
        <authorList>
            <person name="Hunter W.B."/>
            <person name="Hunnicutt L.E."/>
        </authorList>
    </citation>
    <scope>NUCLEOTIDE SEQUENCE</scope>
</reference>
<dbReference type="InterPro" id="IPR050548">
    <property type="entry name" value="PcG_chromatin_remod_factors"/>
</dbReference>
<evidence type="ECO:0000259" key="2">
    <source>
        <dbReference type="PROSITE" id="PS50105"/>
    </source>
</evidence>
<dbReference type="Gene3D" id="3.30.60.160">
    <property type="match status" value="1"/>
</dbReference>
<feature type="domain" description="SAM" evidence="2">
    <location>
        <begin position="164"/>
        <end position="228"/>
    </location>
</feature>
<sequence length="236" mass="26533">MLPKAFVKPHVLTHVIEGHLIQEADEPFPVYRSSLMTELSQSVKTDKDKSKVNDEDEPSPKKQKTDSEFARCEGCNADLKGKFRKSKRFCSNQCSKRFSKRYSKTENGNCSKDTKNKDWDGAENNDSGAESSSTPSESMDTEENGLSEASSTNNDASKTNPWKWTVTDVCEFIKKLPEASDYVEEFSTHEIDGQALMLLKENHLISVMNMKLGLALKIVNKINALREPSPSQNERS</sequence>
<dbReference type="InterPro" id="IPR001660">
    <property type="entry name" value="SAM"/>
</dbReference>
<dbReference type="InterPro" id="IPR013761">
    <property type="entry name" value="SAM/pointed_sf"/>
</dbReference>
<organism evidence="3">
    <name type="scientific">Maconellicoccus hirsutus</name>
    <name type="common">Pink hibiscus mealybug</name>
    <dbReference type="NCBI Taxonomy" id="177089"/>
    <lineage>
        <taxon>Eukaryota</taxon>
        <taxon>Metazoa</taxon>
        <taxon>Ecdysozoa</taxon>
        <taxon>Arthropoda</taxon>
        <taxon>Hexapoda</taxon>
        <taxon>Insecta</taxon>
        <taxon>Pterygota</taxon>
        <taxon>Neoptera</taxon>
        <taxon>Paraneoptera</taxon>
        <taxon>Hemiptera</taxon>
        <taxon>Sternorrhyncha</taxon>
        <taxon>Coccoidea</taxon>
        <taxon>Pseudococcidae</taxon>
        <taxon>Maconellicoccus</taxon>
    </lineage>
</organism>
<dbReference type="Gene3D" id="1.10.150.50">
    <property type="entry name" value="Transcription Factor, Ets-1"/>
    <property type="match status" value="1"/>
</dbReference>
<dbReference type="CDD" id="cd09577">
    <property type="entry name" value="SAM_Ph1_2_3"/>
    <property type="match status" value="1"/>
</dbReference>
<feature type="non-terminal residue" evidence="3">
    <location>
        <position position="1"/>
    </location>
</feature>
<dbReference type="PANTHER" id="PTHR12247">
    <property type="entry name" value="POLYCOMB GROUP PROTEIN"/>
    <property type="match status" value="1"/>
</dbReference>
<feature type="region of interest" description="Disordered" evidence="1">
    <location>
        <begin position="39"/>
        <end position="68"/>
    </location>
</feature>
<dbReference type="PROSITE" id="PS50105">
    <property type="entry name" value="SAM_DOMAIN"/>
    <property type="match status" value="1"/>
</dbReference>
<dbReference type="AlphaFoldDB" id="A3EXT2"/>
<dbReference type="GO" id="GO:0003682">
    <property type="term" value="F:chromatin binding"/>
    <property type="evidence" value="ECO:0007669"/>
    <property type="project" value="TreeGrafter"/>
</dbReference>
<evidence type="ECO:0000313" key="3">
    <source>
        <dbReference type="EMBL" id="ABN11992.1"/>
    </source>
</evidence>
<protein>
    <submittedName>
        <fullName evidence="3">Polyhomeotic-like protein 2-like protein</fullName>
    </submittedName>
</protein>
<accession>A3EXT2</accession>
<dbReference type="GO" id="GO:0045892">
    <property type="term" value="P:negative regulation of DNA-templated transcription"/>
    <property type="evidence" value="ECO:0007669"/>
    <property type="project" value="TreeGrafter"/>
</dbReference>
<feature type="compositionally biased region" description="Polar residues" evidence="1">
    <location>
        <begin position="147"/>
        <end position="158"/>
    </location>
</feature>
<feature type="compositionally biased region" description="Low complexity" evidence="1">
    <location>
        <begin position="127"/>
        <end position="138"/>
    </location>
</feature>
<feature type="region of interest" description="Disordered" evidence="1">
    <location>
        <begin position="103"/>
        <end position="158"/>
    </location>
</feature>
<dbReference type="Pfam" id="PF00536">
    <property type="entry name" value="SAM_1"/>
    <property type="match status" value="1"/>
</dbReference>
<name>A3EXT2_MACHI</name>
<dbReference type="InterPro" id="IPR038603">
    <property type="entry name" value="Znf_FCS_sf"/>
</dbReference>
<dbReference type="PANTHER" id="PTHR12247:SF138">
    <property type="entry name" value="POLYHOMEOTIC DISTAL, ISOFORM A-RELATED"/>
    <property type="match status" value="1"/>
</dbReference>
<dbReference type="SUPFAM" id="SSF47769">
    <property type="entry name" value="SAM/Pointed domain"/>
    <property type="match status" value="1"/>
</dbReference>